<dbReference type="Gene3D" id="2.20.200.10">
    <property type="entry name" value="Outer membrane efflux proteins (OEP)"/>
    <property type="match status" value="1"/>
</dbReference>
<comment type="caution">
    <text evidence="4">The sequence shown here is derived from an EMBL/GenBank/DDBJ whole genome shotgun (WGS) entry which is preliminary data.</text>
</comment>
<name>A0A547PCD5_9SPHN</name>
<feature type="coiled-coil region" evidence="3">
    <location>
        <begin position="331"/>
        <end position="393"/>
    </location>
</feature>
<dbReference type="RefSeq" id="WP_142788064.1">
    <property type="nucleotide sequence ID" value="NZ_VHJK01000001.1"/>
</dbReference>
<evidence type="ECO:0000256" key="3">
    <source>
        <dbReference type="SAM" id="Coils"/>
    </source>
</evidence>
<dbReference type="AlphaFoldDB" id="A0A547PCD5"/>
<dbReference type="Pfam" id="PF02321">
    <property type="entry name" value="OEP"/>
    <property type="match status" value="2"/>
</dbReference>
<dbReference type="OrthoDB" id="9783100at2"/>
<keyword evidence="2" id="KW-1134">Transmembrane beta strand</keyword>
<comment type="subcellular location">
    <subcellularLocation>
        <location evidence="2">Cell membrane</location>
        <topology evidence="2">Lipid-anchor</topology>
    </subcellularLocation>
</comment>
<evidence type="ECO:0000313" key="4">
    <source>
        <dbReference type="EMBL" id="TRD11791.1"/>
    </source>
</evidence>
<keyword evidence="2" id="KW-0449">Lipoprotein</keyword>
<gene>
    <name evidence="4" type="ORF">FGU71_07925</name>
</gene>
<organism evidence="4 5">
    <name type="scientific">Erythrobacter insulae</name>
    <dbReference type="NCBI Taxonomy" id="2584124"/>
    <lineage>
        <taxon>Bacteria</taxon>
        <taxon>Pseudomonadati</taxon>
        <taxon>Pseudomonadota</taxon>
        <taxon>Alphaproteobacteria</taxon>
        <taxon>Sphingomonadales</taxon>
        <taxon>Erythrobacteraceae</taxon>
        <taxon>Erythrobacter/Porphyrobacter group</taxon>
        <taxon>Erythrobacter</taxon>
    </lineage>
</organism>
<comment type="similarity">
    <text evidence="1 2">Belongs to the outer membrane factor (OMF) (TC 1.B.17) family.</text>
</comment>
<dbReference type="Gene3D" id="1.20.1600.10">
    <property type="entry name" value="Outer membrane efflux proteins (OEP)"/>
    <property type="match status" value="1"/>
</dbReference>
<dbReference type="NCBIfam" id="TIGR01845">
    <property type="entry name" value="outer_NodT"/>
    <property type="match status" value="1"/>
</dbReference>
<evidence type="ECO:0000256" key="2">
    <source>
        <dbReference type="RuleBase" id="RU362097"/>
    </source>
</evidence>
<evidence type="ECO:0000256" key="1">
    <source>
        <dbReference type="ARBA" id="ARBA00007613"/>
    </source>
</evidence>
<dbReference type="InterPro" id="IPR010131">
    <property type="entry name" value="MdtP/NodT-like"/>
</dbReference>
<keyword evidence="3" id="KW-0175">Coiled coil</keyword>
<accession>A0A547PCD5</accession>
<reference evidence="4 5" key="1">
    <citation type="submission" date="2019-06" db="EMBL/GenBank/DDBJ databases">
        <title>Erythrobacter insulae sp. nov., isolated from a tidal flat.</title>
        <authorList>
            <person name="Yoon J.-H."/>
        </authorList>
    </citation>
    <scope>NUCLEOTIDE SEQUENCE [LARGE SCALE GENOMIC DNA]</scope>
    <source>
        <strain evidence="4 5">JBTF-M21</strain>
    </source>
</reference>
<dbReference type="SUPFAM" id="SSF56954">
    <property type="entry name" value="Outer membrane efflux proteins (OEP)"/>
    <property type="match status" value="1"/>
</dbReference>
<dbReference type="GO" id="GO:0015562">
    <property type="term" value="F:efflux transmembrane transporter activity"/>
    <property type="evidence" value="ECO:0007669"/>
    <property type="project" value="InterPro"/>
</dbReference>
<sequence>MASGCAGPSIPDVQPASGIALPSEYYADTRPPAGLDDVWWRGFEDEQLDALVEKALKRNQSLEASRQRLLAAKAIIRAEQSDLLPSVDGQFSADGALDDGGNTFSGSRAGLFGSWTIDFNGRLSAETARALANADGAAYFLADQRRLIAAAVTSQHIELKRSGARLELLDQSTDLQQQTLRIVNLRFEAGLSSNLDVRRAAADVARTRAQRGPLQLARARAANALSVLVGDPPSAVPPTGNSVSIPDYREGPAIGIPADLLRRRPDLLLAEADVAAAAANVGIERADLLPAFALSGGLLLGDGSVEGLFARALASLATALDIPVFDGGRRKAEVDAAKADLQAEVADYRQSLLETLAEVESAIAAIASARERKEELEKAVAESEAAFNQSNALYREGLASLFDVLDVQRQLISSREALIDGEADLSQSYVQLYSAVGSDVPPRAEPQEAEL</sequence>
<keyword evidence="5" id="KW-1185">Reference proteome</keyword>
<dbReference type="Proteomes" id="UP000316343">
    <property type="component" value="Unassembled WGS sequence"/>
</dbReference>
<dbReference type="InterPro" id="IPR003423">
    <property type="entry name" value="OMP_efflux"/>
</dbReference>
<proteinExistence type="inferred from homology"/>
<keyword evidence="2" id="KW-0564">Palmitate</keyword>
<evidence type="ECO:0000313" key="5">
    <source>
        <dbReference type="Proteomes" id="UP000316343"/>
    </source>
</evidence>
<dbReference type="GO" id="GO:0005886">
    <property type="term" value="C:plasma membrane"/>
    <property type="evidence" value="ECO:0007669"/>
    <property type="project" value="UniProtKB-SubCell"/>
</dbReference>
<keyword evidence="2" id="KW-0812">Transmembrane</keyword>
<dbReference type="PANTHER" id="PTHR30203:SF29">
    <property type="entry name" value="PROTEIN CYAE"/>
    <property type="match status" value="1"/>
</dbReference>
<protein>
    <submittedName>
        <fullName evidence="4">TolC family protein</fullName>
    </submittedName>
</protein>
<dbReference type="PANTHER" id="PTHR30203">
    <property type="entry name" value="OUTER MEMBRANE CATION EFFLUX PROTEIN"/>
    <property type="match status" value="1"/>
</dbReference>
<dbReference type="EMBL" id="VHJK01000001">
    <property type="protein sequence ID" value="TRD11791.1"/>
    <property type="molecule type" value="Genomic_DNA"/>
</dbReference>
<keyword evidence="2" id="KW-0472">Membrane</keyword>